<accession>A0A0P7ZG12</accession>
<dbReference type="Gene3D" id="3.40.50.150">
    <property type="entry name" value="Vaccinia Virus protein VP39"/>
    <property type="match status" value="1"/>
</dbReference>
<dbReference type="PROSITE" id="PS51684">
    <property type="entry name" value="SAM_MT_TRM5_TYW2"/>
    <property type="match status" value="1"/>
</dbReference>
<keyword evidence="6" id="KW-0819">tRNA processing</keyword>
<evidence type="ECO:0000256" key="8">
    <source>
        <dbReference type="ARBA" id="ARBA00033392"/>
    </source>
</evidence>
<dbReference type="Pfam" id="PF02475">
    <property type="entry name" value="TRM5-TYW2_MTfase"/>
    <property type="match status" value="1"/>
</dbReference>
<keyword evidence="3 11" id="KW-0489">Methyltransferase</keyword>
<proteinExistence type="predicted"/>
<dbReference type="EC" id="2.1.1.228" evidence="1"/>
<dbReference type="GO" id="GO:0005737">
    <property type="term" value="C:cytoplasm"/>
    <property type="evidence" value="ECO:0007669"/>
    <property type="project" value="TreeGrafter"/>
</dbReference>
<dbReference type="Gene3D" id="3.30.300.110">
    <property type="entry name" value="Met-10+ protein-like domains"/>
    <property type="match status" value="1"/>
</dbReference>
<evidence type="ECO:0000259" key="10">
    <source>
        <dbReference type="PROSITE" id="PS51684"/>
    </source>
</evidence>
<evidence type="ECO:0000313" key="12">
    <source>
        <dbReference type="Proteomes" id="UP000050360"/>
    </source>
</evidence>
<evidence type="ECO:0000313" key="11">
    <source>
        <dbReference type="EMBL" id="KPQ42539.1"/>
    </source>
</evidence>
<organism evidence="11 12">
    <name type="scientific">Candidatus Methanoperedens nitratireducens</name>
    <dbReference type="NCBI Taxonomy" id="1392998"/>
    <lineage>
        <taxon>Archaea</taxon>
        <taxon>Methanobacteriati</taxon>
        <taxon>Methanobacteriota</taxon>
        <taxon>Stenosarchaea group</taxon>
        <taxon>Methanomicrobia</taxon>
        <taxon>Methanosarcinales</taxon>
        <taxon>ANME-2 cluster</taxon>
        <taxon>Candidatus Methanoperedentaceae</taxon>
        <taxon>Candidatus Methanoperedens</taxon>
    </lineage>
</organism>
<dbReference type="EMBL" id="LKCM01000223">
    <property type="protein sequence ID" value="KPQ42539.1"/>
    <property type="molecule type" value="Genomic_DNA"/>
</dbReference>
<name>A0A0P7ZG12_9EURY</name>
<feature type="domain" description="SAM-dependent methyltransferase TRM5/TYW2-type" evidence="10">
    <location>
        <begin position="23"/>
        <end position="265"/>
    </location>
</feature>
<evidence type="ECO:0000256" key="9">
    <source>
        <dbReference type="ARBA" id="ARBA00047783"/>
    </source>
</evidence>
<dbReference type="InterPro" id="IPR056744">
    <property type="entry name" value="TRM5/TYW2-like_N"/>
</dbReference>
<dbReference type="FunFam" id="3.30.300.110:FF:000001">
    <property type="entry name" value="tRNA (guanine(37)-N1)-methyltransferase"/>
    <property type="match status" value="1"/>
</dbReference>
<evidence type="ECO:0000256" key="3">
    <source>
        <dbReference type="ARBA" id="ARBA00022603"/>
    </source>
</evidence>
<dbReference type="InterPro" id="IPR056743">
    <property type="entry name" value="TRM5-TYW2-like_MTfase"/>
</dbReference>
<keyword evidence="2" id="KW-0963">Cytoplasm</keyword>
<keyword evidence="5" id="KW-0949">S-adenosyl-L-methionine</keyword>
<keyword evidence="4 11" id="KW-0808">Transferase</keyword>
<evidence type="ECO:0000256" key="6">
    <source>
        <dbReference type="ARBA" id="ARBA00022694"/>
    </source>
</evidence>
<comment type="catalytic activity">
    <reaction evidence="9">
        <text>guanosine(37) in tRNA + S-adenosyl-L-methionine = N(1)-methylguanosine(37) in tRNA + S-adenosyl-L-homocysteine + H(+)</text>
        <dbReference type="Rhea" id="RHEA:36899"/>
        <dbReference type="Rhea" id="RHEA-COMP:10145"/>
        <dbReference type="Rhea" id="RHEA-COMP:10147"/>
        <dbReference type="ChEBI" id="CHEBI:15378"/>
        <dbReference type="ChEBI" id="CHEBI:57856"/>
        <dbReference type="ChEBI" id="CHEBI:59789"/>
        <dbReference type="ChEBI" id="CHEBI:73542"/>
        <dbReference type="ChEBI" id="CHEBI:74269"/>
        <dbReference type="EC" id="2.1.1.228"/>
    </reaction>
</comment>
<evidence type="ECO:0000256" key="1">
    <source>
        <dbReference type="ARBA" id="ARBA00012807"/>
    </source>
</evidence>
<comment type="caution">
    <text evidence="11">The sequence shown here is derived from an EMBL/GenBank/DDBJ whole genome shotgun (WGS) entry which is preliminary data.</text>
</comment>
<dbReference type="Proteomes" id="UP000050360">
    <property type="component" value="Unassembled WGS sequence"/>
</dbReference>
<evidence type="ECO:0000256" key="5">
    <source>
        <dbReference type="ARBA" id="ARBA00022691"/>
    </source>
</evidence>
<reference evidence="11 12" key="1">
    <citation type="submission" date="2015-09" db="EMBL/GenBank/DDBJ databases">
        <title>A metagenomics-based metabolic model of nitrate-dependent anaerobic oxidation of methane by Methanoperedens-like archaea.</title>
        <authorList>
            <person name="Arshad A."/>
            <person name="Speth D.R."/>
            <person name="De Graaf R.M."/>
            <person name="Op Den Camp H.J."/>
            <person name="Jetten M.S."/>
            <person name="Welte C.U."/>
        </authorList>
    </citation>
    <scope>NUCLEOTIDE SEQUENCE [LARGE SCALE GENOMIC DNA]</scope>
</reference>
<dbReference type="InterPro" id="IPR030382">
    <property type="entry name" value="MeTrfase_TRM5/TYW2"/>
</dbReference>
<dbReference type="SUPFAM" id="SSF53335">
    <property type="entry name" value="S-adenosyl-L-methionine-dependent methyltransferases"/>
    <property type="match status" value="1"/>
</dbReference>
<sequence>MSLHSILRNKLPPEKLALLPKGFEVIGDIAIINIPLSLDPEKYLIAEALSIHKKGLKTVLRKLNKIEGAARVADFELLLGDRTTTMHRENGCIFQLDVTKTFFSGKMYYERGRIAQKTNDGEDVLVLFAGVGPFLIPIKKQRNVNITGLDNNREACTYLRKNIELNHIEANIILGDARNVTKIFKTRFDRIVMPAPYGQDFFLDLAHSILKPGGYVHFYTFKKDFEITHFRRLLEEKGWFIDFFRGCGDVAPRVKRYVFDLIMKEVIC</sequence>
<dbReference type="PANTHER" id="PTHR23245:SF36">
    <property type="entry name" value="TRNA (GUANINE(37)-N1)-METHYLTRANSFERASE"/>
    <property type="match status" value="1"/>
</dbReference>
<dbReference type="Pfam" id="PF25133">
    <property type="entry name" value="TYW2_N_2"/>
    <property type="match status" value="1"/>
</dbReference>
<dbReference type="AlphaFoldDB" id="A0A0P7ZG12"/>
<evidence type="ECO:0000256" key="4">
    <source>
        <dbReference type="ARBA" id="ARBA00022679"/>
    </source>
</evidence>
<protein>
    <recommendedName>
        <fullName evidence="1">tRNA (guanine(37)-N(1))-methyltransferase</fullName>
        <ecNumber evidence="1">2.1.1.228</ecNumber>
    </recommendedName>
    <alternativeName>
        <fullName evidence="7">M1G-methyltransferase</fullName>
    </alternativeName>
    <alternativeName>
        <fullName evidence="8">tRNA [GM37] methyltransferase</fullName>
    </alternativeName>
</protein>
<dbReference type="PANTHER" id="PTHR23245">
    <property type="entry name" value="TRNA METHYLTRANSFERASE"/>
    <property type="match status" value="1"/>
</dbReference>
<evidence type="ECO:0000256" key="2">
    <source>
        <dbReference type="ARBA" id="ARBA00022490"/>
    </source>
</evidence>
<dbReference type="CDD" id="cd02440">
    <property type="entry name" value="AdoMet_MTases"/>
    <property type="match status" value="1"/>
</dbReference>
<dbReference type="GO" id="GO:0002939">
    <property type="term" value="P:tRNA N1-guanine methylation"/>
    <property type="evidence" value="ECO:0007669"/>
    <property type="project" value="TreeGrafter"/>
</dbReference>
<evidence type="ECO:0000256" key="7">
    <source>
        <dbReference type="ARBA" id="ARBA00029736"/>
    </source>
</evidence>
<dbReference type="GO" id="GO:0052906">
    <property type="term" value="F:tRNA (guanine(37)-N1)-methyltransferase activity"/>
    <property type="evidence" value="ECO:0007669"/>
    <property type="project" value="UniProtKB-EC"/>
</dbReference>
<gene>
    <name evidence="11" type="ORF">MPEBLZ_02885</name>
</gene>
<dbReference type="InterPro" id="IPR029063">
    <property type="entry name" value="SAM-dependent_MTases_sf"/>
</dbReference>